<evidence type="ECO:0000313" key="1">
    <source>
        <dbReference type="EMBL" id="JAD62847.1"/>
    </source>
</evidence>
<reference evidence="1" key="1">
    <citation type="submission" date="2014-09" db="EMBL/GenBank/DDBJ databases">
        <authorList>
            <person name="Magalhaes I.L.F."/>
            <person name="Oliveira U."/>
            <person name="Santos F.R."/>
            <person name="Vidigal T.H.D.A."/>
            <person name="Brescovit A.D."/>
            <person name="Santos A.J."/>
        </authorList>
    </citation>
    <scope>NUCLEOTIDE SEQUENCE</scope>
    <source>
        <tissue evidence="1">Shoot tissue taken approximately 20 cm above the soil surface</tissue>
    </source>
</reference>
<dbReference type="EMBL" id="GBRH01235048">
    <property type="protein sequence ID" value="JAD62847.1"/>
    <property type="molecule type" value="Transcribed_RNA"/>
</dbReference>
<dbReference type="AlphaFoldDB" id="A0A0A9BU98"/>
<proteinExistence type="predicted"/>
<name>A0A0A9BU98_ARUDO</name>
<accession>A0A0A9BU98</accession>
<protein>
    <submittedName>
        <fullName evidence="1">Uncharacterized protein</fullName>
    </submittedName>
</protein>
<organism evidence="1">
    <name type="scientific">Arundo donax</name>
    <name type="common">Giant reed</name>
    <name type="synonym">Donax arundinaceus</name>
    <dbReference type="NCBI Taxonomy" id="35708"/>
    <lineage>
        <taxon>Eukaryota</taxon>
        <taxon>Viridiplantae</taxon>
        <taxon>Streptophyta</taxon>
        <taxon>Embryophyta</taxon>
        <taxon>Tracheophyta</taxon>
        <taxon>Spermatophyta</taxon>
        <taxon>Magnoliopsida</taxon>
        <taxon>Liliopsida</taxon>
        <taxon>Poales</taxon>
        <taxon>Poaceae</taxon>
        <taxon>PACMAD clade</taxon>
        <taxon>Arundinoideae</taxon>
        <taxon>Arundineae</taxon>
        <taxon>Arundo</taxon>
    </lineage>
</organism>
<sequence length="29" mass="3348">MLGPSSIAHLKLGTEMYFVIILIRICLEW</sequence>
<reference evidence="1" key="2">
    <citation type="journal article" date="2015" name="Data Brief">
        <title>Shoot transcriptome of the giant reed, Arundo donax.</title>
        <authorList>
            <person name="Barrero R.A."/>
            <person name="Guerrero F.D."/>
            <person name="Moolhuijzen P."/>
            <person name="Goolsby J.A."/>
            <person name="Tidwell J."/>
            <person name="Bellgard S.E."/>
            <person name="Bellgard M.I."/>
        </authorList>
    </citation>
    <scope>NUCLEOTIDE SEQUENCE</scope>
    <source>
        <tissue evidence="1">Shoot tissue taken approximately 20 cm above the soil surface</tissue>
    </source>
</reference>